<organism evidence="4 5">
    <name type="scientific">Mycena citricolor</name>
    <dbReference type="NCBI Taxonomy" id="2018698"/>
    <lineage>
        <taxon>Eukaryota</taxon>
        <taxon>Fungi</taxon>
        <taxon>Dikarya</taxon>
        <taxon>Basidiomycota</taxon>
        <taxon>Agaricomycotina</taxon>
        <taxon>Agaricomycetes</taxon>
        <taxon>Agaricomycetidae</taxon>
        <taxon>Agaricales</taxon>
        <taxon>Marasmiineae</taxon>
        <taxon>Mycenaceae</taxon>
        <taxon>Mycena</taxon>
    </lineage>
</organism>
<dbReference type="Proteomes" id="UP001295794">
    <property type="component" value="Unassembled WGS sequence"/>
</dbReference>
<gene>
    <name evidence="4" type="ORF">MYCIT1_LOCUS29279</name>
</gene>
<dbReference type="EMBL" id="CAVNYO010000436">
    <property type="protein sequence ID" value="CAK5279313.1"/>
    <property type="molecule type" value="Genomic_DNA"/>
</dbReference>
<accession>A0AAD2HNQ2</accession>
<evidence type="ECO:0000313" key="4">
    <source>
        <dbReference type="EMBL" id="CAK5279313.1"/>
    </source>
</evidence>
<comment type="caution">
    <text evidence="4">The sequence shown here is derived from an EMBL/GenBank/DDBJ whole genome shotgun (WGS) entry which is preliminary data.</text>
</comment>
<keyword evidence="5" id="KW-1185">Reference proteome</keyword>
<dbReference type="AlphaFoldDB" id="A0AAD2HNQ2"/>
<feature type="region of interest" description="Disordered" evidence="2">
    <location>
        <begin position="474"/>
        <end position="541"/>
    </location>
</feature>
<evidence type="ECO:0000313" key="5">
    <source>
        <dbReference type="Proteomes" id="UP001295794"/>
    </source>
</evidence>
<keyword evidence="1" id="KW-0175">Coiled coil</keyword>
<dbReference type="PANTHER" id="PTHR34409:SF1">
    <property type="entry name" value="MYB-LIKE DOMAIN-CONTAINING PROTEIN"/>
    <property type="match status" value="1"/>
</dbReference>
<feature type="coiled-coil region" evidence="1">
    <location>
        <begin position="325"/>
        <end position="359"/>
    </location>
</feature>
<feature type="region of interest" description="Disordered" evidence="2">
    <location>
        <begin position="33"/>
        <end position="160"/>
    </location>
</feature>
<evidence type="ECO:0000256" key="1">
    <source>
        <dbReference type="SAM" id="Coils"/>
    </source>
</evidence>
<protein>
    <recommendedName>
        <fullName evidence="3">DUF6818 domain-containing protein</fullName>
    </recommendedName>
</protein>
<feature type="domain" description="DUF6818" evidence="3">
    <location>
        <begin position="175"/>
        <end position="252"/>
    </location>
</feature>
<evidence type="ECO:0000256" key="2">
    <source>
        <dbReference type="SAM" id="MobiDB-lite"/>
    </source>
</evidence>
<feature type="region of interest" description="Disordered" evidence="2">
    <location>
        <begin position="392"/>
        <end position="413"/>
    </location>
</feature>
<feature type="compositionally biased region" description="Pro residues" evidence="2">
    <location>
        <begin position="527"/>
        <end position="536"/>
    </location>
</feature>
<name>A0AAD2HNQ2_9AGAR</name>
<dbReference type="InterPro" id="IPR049203">
    <property type="entry name" value="DUF6818"/>
</dbReference>
<dbReference type="PANTHER" id="PTHR34409">
    <property type="entry name" value="SET DOMAIN-CONTAINING PROTEIN"/>
    <property type="match status" value="1"/>
</dbReference>
<sequence length="620" mass="68438">MSQDNQGVPLMPTDHPGYMRDAQGFLYIQREDRQWIPYNPPPNAHATPARPSNFLPPPPSPSPPPLQQLQFTLNPIATPTSTPSNPAPPIPPTLVSKVPASNASTRRPKLQATEKKLTTTKSTGSKKRTYESDESDNDNSKSAAKRKSSGRTNGSGNYANDHVMGMLDVVEDVEPAGGNGWKEVARLYDIRAEEEGWPTRTQESLQRKYKSFLTMKKPTGSGEHPPHVTRALQIEENIIKKAGIVEISDTDNSSDTDVDVKLVKKRTAVATRAPSPARRRSRVNPNEVMGNVARAFDPEAMERRESAQTQRMHESAQLFAASQQTRDLQREVAALHRRIEQLQERLHEAQRERDMAKLRLEFIQPPRSHANSSPYMPPQITDDDYEFDWGRSSPSVSHHRNAITGPSHPQRFPSELQTSTVVADAAEVTVSQPDGSALTVTISPSKGKGKQKATDVIQKNLSSSACTAHESTISYRFPSSSGSPSPPPIIPSLPDLAHQNEPGPSNPYLALPPPEDEIPDLDKLPSEQPPSPPPTAPARTMSGHHCITLAANPPYFDGDKSKYLGFVDSCTTYIGAYQSEFSQDETKILFVLSYLRNENGTSCAASRWAMNWKQHNFDGF</sequence>
<dbReference type="Pfam" id="PF20681">
    <property type="entry name" value="DUF6818"/>
    <property type="match status" value="1"/>
</dbReference>
<feature type="compositionally biased region" description="Low complexity" evidence="2">
    <location>
        <begin position="67"/>
        <end position="84"/>
    </location>
</feature>
<feature type="compositionally biased region" description="Pro residues" evidence="2">
    <location>
        <begin position="54"/>
        <end position="66"/>
    </location>
</feature>
<reference evidence="4" key="1">
    <citation type="submission" date="2023-11" db="EMBL/GenBank/DDBJ databases">
        <authorList>
            <person name="De Vega J J."/>
            <person name="De Vega J J."/>
        </authorList>
    </citation>
    <scope>NUCLEOTIDE SEQUENCE</scope>
</reference>
<proteinExistence type="predicted"/>
<evidence type="ECO:0000259" key="3">
    <source>
        <dbReference type="Pfam" id="PF20681"/>
    </source>
</evidence>